<sequence>MGLFFTSFFCFFVGRRGRLRKYTDSTRRARQAPAQATLISPASLWRFLPALGSGAIHSHWPCTAHIGGSTPGTKCTRHF</sequence>
<evidence type="ECO:0000313" key="1">
    <source>
        <dbReference type="EMBL" id="KXJ85997.1"/>
    </source>
</evidence>
<name>A0A136ILZ7_9PEZI</name>
<dbReference type="InParanoid" id="A0A136ILZ7"/>
<organism evidence="1 2">
    <name type="scientific">Microdochium bolleyi</name>
    <dbReference type="NCBI Taxonomy" id="196109"/>
    <lineage>
        <taxon>Eukaryota</taxon>
        <taxon>Fungi</taxon>
        <taxon>Dikarya</taxon>
        <taxon>Ascomycota</taxon>
        <taxon>Pezizomycotina</taxon>
        <taxon>Sordariomycetes</taxon>
        <taxon>Xylariomycetidae</taxon>
        <taxon>Xylariales</taxon>
        <taxon>Microdochiaceae</taxon>
        <taxon>Microdochium</taxon>
    </lineage>
</organism>
<keyword evidence="2" id="KW-1185">Reference proteome</keyword>
<gene>
    <name evidence="1" type="ORF">Micbo1qcDRAFT_169006</name>
</gene>
<reference evidence="2" key="1">
    <citation type="submission" date="2016-02" db="EMBL/GenBank/DDBJ databases">
        <title>Draft genome sequence of Microdochium bolleyi, a fungal endophyte of beachgrass.</title>
        <authorList>
            <consortium name="DOE Joint Genome Institute"/>
            <person name="David A.S."/>
            <person name="May G."/>
            <person name="Haridas S."/>
            <person name="Lim J."/>
            <person name="Wang M."/>
            <person name="Labutti K."/>
            <person name="Lipzen A."/>
            <person name="Barry K."/>
            <person name="Grigoriev I.V."/>
        </authorList>
    </citation>
    <scope>NUCLEOTIDE SEQUENCE [LARGE SCALE GENOMIC DNA]</scope>
    <source>
        <strain evidence="2">J235TASD1</strain>
    </source>
</reference>
<proteinExistence type="predicted"/>
<protein>
    <submittedName>
        <fullName evidence="1">Uncharacterized protein</fullName>
    </submittedName>
</protein>
<evidence type="ECO:0000313" key="2">
    <source>
        <dbReference type="Proteomes" id="UP000070501"/>
    </source>
</evidence>
<dbReference type="Proteomes" id="UP000070501">
    <property type="component" value="Unassembled WGS sequence"/>
</dbReference>
<dbReference type="AlphaFoldDB" id="A0A136ILZ7"/>
<dbReference type="EMBL" id="KQ964272">
    <property type="protein sequence ID" value="KXJ85997.1"/>
    <property type="molecule type" value="Genomic_DNA"/>
</dbReference>
<accession>A0A136ILZ7</accession>